<proteinExistence type="inferred from homology"/>
<comment type="similarity">
    <text evidence="1">Belongs to the thiolase-like superfamily. Thiolase family.</text>
</comment>
<dbReference type="GO" id="GO:0003985">
    <property type="term" value="F:acetyl-CoA C-acetyltransferase activity"/>
    <property type="evidence" value="ECO:0000318"/>
    <property type="project" value="GO_Central"/>
</dbReference>
<dbReference type="EMBL" id="EQ983042">
    <property type="protein sequence ID" value="EEF24208.1"/>
    <property type="molecule type" value="Genomic_DNA"/>
</dbReference>
<dbReference type="InterPro" id="IPR016039">
    <property type="entry name" value="Thiolase-like"/>
</dbReference>
<dbReference type="Gene3D" id="3.40.47.10">
    <property type="match status" value="1"/>
</dbReference>
<evidence type="ECO:0000256" key="2">
    <source>
        <dbReference type="ARBA" id="ARBA00022679"/>
    </source>
</evidence>
<protein>
    <recommendedName>
        <fullName evidence="6">Acetyl-CoA acetyltransferase</fullName>
    </recommendedName>
</protein>
<dbReference type="PANTHER" id="PTHR18919:SF139">
    <property type="entry name" value="THIOLASE-LIKE PROTEIN TYPE 1 ADDITIONAL C-TERMINAL DOMAIN-CONTAINING PROTEIN"/>
    <property type="match status" value="1"/>
</dbReference>
<dbReference type="SUPFAM" id="SSF53901">
    <property type="entry name" value="Thiolase-like"/>
    <property type="match status" value="2"/>
</dbReference>
<dbReference type="eggNOG" id="ENOG502QTZI">
    <property type="taxonomic scope" value="Eukaryota"/>
</dbReference>
<dbReference type="PANTHER" id="PTHR18919">
    <property type="entry name" value="ACETYL-COA C-ACYLTRANSFERASE"/>
    <property type="match status" value="1"/>
</dbReference>
<evidence type="ECO:0000313" key="4">
    <source>
        <dbReference type="EMBL" id="EEF24208.1"/>
    </source>
</evidence>
<accession>B9TIV6</accession>
<evidence type="ECO:0000256" key="1">
    <source>
        <dbReference type="ARBA" id="ARBA00010982"/>
    </source>
</evidence>
<evidence type="ECO:0008006" key="6">
    <source>
        <dbReference type="Google" id="ProtNLM"/>
    </source>
</evidence>
<gene>
    <name evidence="4" type="ORF">RCOM_1957400</name>
</gene>
<keyword evidence="3" id="KW-0012">Acyltransferase</keyword>
<reference evidence="5" key="1">
    <citation type="journal article" date="2010" name="Nat. Biotechnol.">
        <title>Draft genome sequence of the oilseed species Ricinus communis.</title>
        <authorList>
            <person name="Chan A.P."/>
            <person name="Crabtree J."/>
            <person name="Zhao Q."/>
            <person name="Lorenzi H."/>
            <person name="Orvis J."/>
            <person name="Puiu D."/>
            <person name="Melake-Berhan A."/>
            <person name="Jones K.M."/>
            <person name="Redman J."/>
            <person name="Chen G."/>
            <person name="Cahoon E.B."/>
            <person name="Gedil M."/>
            <person name="Stanke M."/>
            <person name="Haas B.J."/>
            <person name="Wortman J.R."/>
            <person name="Fraser-Liggett C.M."/>
            <person name="Ravel J."/>
            <person name="Rabinowicz P.D."/>
        </authorList>
    </citation>
    <scope>NUCLEOTIDE SEQUENCE [LARGE SCALE GENOMIC DNA]</scope>
    <source>
        <strain evidence="5">cv. Hale</strain>
    </source>
</reference>
<dbReference type="AlphaFoldDB" id="B9TIV6"/>
<sequence>MPIIVGRQSLNSAAAPNPRRSNMRIPETTPVIVGVGEFVDRPQSPAAGLEPVALIENAVRSACADSGGDLLSRIESIELVGLITWRYENPVGLLCQRLGIAPAHQINTSMGGETPIRLVHDAAIRIAKGELSVAAIVGGEAMNSMNRARKERAKLDWTPLASKEDAVRFDADFIEISPLSKTLGITDPLQMYPLYEIAAEFAWGETPAQGRAASANLWAQFARVAADNPSAWIRTAPNADVIGTTNTDNRLIAWPYSKLMVANPSVNQGSAIIVTSLAAARAAGVPEDRLIYVWGGAAAAEPANYLRRDRYDRSSAQAAALQGAVELAGGDAKQFSKMELYSCFPIVPKLALRELGLDSAAHTPTVTGGLTFFGGPLNNYMSHATCAM</sequence>
<evidence type="ECO:0000256" key="3">
    <source>
        <dbReference type="ARBA" id="ARBA00023315"/>
    </source>
</evidence>
<dbReference type="InParanoid" id="B9TIV6"/>
<dbReference type="STRING" id="3988.B9TIV6"/>
<name>B9TIV6_RICCO</name>
<dbReference type="Proteomes" id="UP000008311">
    <property type="component" value="Unassembled WGS sequence"/>
</dbReference>
<keyword evidence="2" id="KW-0808">Transferase</keyword>
<feature type="non-terminal residue" evidence="4">
    <location>
        <position position="388"/>
    </location>
</feature>
<evidence type="ECO:0000313" key="5">
    <source>
        <dbReference type="Proteomes" id="UP000008311"/>
    </source>
</evidence>
<keyword evidence="5" id="KW-1185">Reference proteome</keyword>
<organism evidence="4 5">
    <name type="scientific">Ricinus communis</name>
    <name type="common">Castor bean</name>
    <dbReference type="NCBI Taxonomy" id="3988"/>
    <lineage>
        <taxon>Eukaryota</taxon>
        <taxon>Viridiplantae</taxon>
        <taxon>Streptophyta</taxon>
        <taxon>Embryophyta</taxon>
        <taxon>Tracheophyta</taxon>
        <taxon>Spermatophyta</taxon>
        <taxon>Magnoliopsida</taxon>
        <taxon>eudicotyledons</taxon>
        <taxon>Gunneridae</taxon>
        <taxon>Pentapetalae</taxon>
        <taxon>rosids</taxon>
        <taxon>fabids</taxon>
        <taxon>Malpighiales</taxon>
        <taxon>Euphorbiaceae</taxon>
        <taxon>Acalyphoideae</taxon>
        <taxon>Acalypheae</taxon>
        <taxon>Ricinus</taxon>
    </lineage>
</organism>